<proteinExistence type="predicted"/>
<name>A0ACC0UKP8_9AGAM</name>
<reference evidence="1" key="1">
    <citation type="submission" date="2021-03" db="EMBL/GenBank/DDBJ databases">
        <title>Evolutionary priming and transition to the ectomycorrhizal habit in an iconic lineage of mushroom-forming fungi: is preadaptation a requirement?</title>
        <authorList>
            <consortium name="DOE Joint Genome Institute"/>
            <person name="Looney B.P."/>
            <person name="Miyauchi S."/>
            <person name="Morin E."/>
            <person name="Drula E."/>
            <person name="Courty P.E."/>
            <person name="Chicoki N."/>
            <person name="Fauchery L."/>
            <person name="Kohler A."/>
            <person name="Kuo A."/>
            <person name="LaButti K."/>
            <person name="Pangilinan J."/>
            <person name="Lipzen A."/>
            <person name="Riley R."/>
            <person name="Andreopoulos W."/>
            <person name="He G."/>
            <person name="Johnson J."/>
            <person name="Barry K.W."/>
            <person name="Grigoriev I.V."/>
            <person name="Nagy L."/>
            <person name="Hibbett D."/>
            <person name="Henrissat B."/>
            <person name="Matheny P.B."/>
            <person name="Labbe J."/>
            <person name="Martin A.F."/>
        </authorList>
    </citation>
    <scope>NUCLEOTIDE SEQUENCE</scope>
    <source>
        <strain evidence="1">BPL698</strain>
    </source>
</reference>
<sequence>MGVTGLWDILRPSGKLRSLTNIAVVDGFERNHANLKGLRIGIDASIWFFHAAHGKEGENPELRTLFFRCARLMSAPFLPLFIFDGPKRPKVKRGKRISGEKHWLVDSMKGIVEAYGFEWRMAPGEAEAELAHLNNTGVIDAILSDDVDNFLFGAKMVIRNPSINLSGNSKHAAKNADGRVDGNHSTVYTSVDILAHPSVQLTRGGLILIGLLSGGDYHQAGLSRCGPGIAHGLAKCGLGDELLEAAQSLSRADLVEFLTKWREALRNELRTNSRGHVGSKRPSLAKAVPDSFPDVDVLLSYANPITSATDAGARRTHAPPKWEREPDLAKIAHLCELHFEWGLKDIIMKRFRTVLWPSIVLRFLRRSALELDAKTIAPPLTSERDLHHDPLGTPSKKLARHFSSLTIRTNDEEDKDCNLEDLVIKIHASRTHAYTDGILEYRLEIAPALLVHLASSGIQGLRKPADTTYDVLPSESDDNDEVSDDNEGRRGGTSGRKKRRGGPPPEPESHMRVWMPACMVRLALPDLVERYEVALEAKKSKKSKARPRDTARAPATKGKRRAPLPPPRSAVEAVPVSSDAEHFDLDVSSCEEESDGRASPLPLRNHSRRLPAILSQGTPLPTVHTKEPYATVDGGVFVGKYGVLFPDGICQHSAHSQERPERVFSVFSEDEHNDDVPEPSKTLIRHLSSPSNVLQRLDLNLDTSTHSPRKVRPSITPVTPSSSPPRVLQPFPVAFETSDGGHDPSIPTTSKSLDHRHGQHRRPLSVARGREEEFSDDDDPDAIPAELPILHLLTQRGRSRSSTHPSPSHVSPSPLMHDSSDLGLERNTKRAYAQQPSLSKARRRSSRQPRSTNPTPDDDDDIPDLVDQWRREAETSIISISSDSDDGSGDSDDVALPPVAAPLLIARSRTTVPRQSATTADWRQKGANREVIDLT</sequence>
<comment type="caution">
    <text evidence="1">The sequence shown here is derived from an EMBL/GenBank/DDBJ whole genome shotgun (WGS) entry which is preliminary data.</text>
</comment>
<gene>
    <name evidence="1" type="ORF">F5148DRAFT_1280054</name>
</gene>
<evidence type="ECO:0000313" key="1">
    <source>
        <dbReference type="EMBL" id="KAI9512138.1"/>
    </source>
</evidence>
<evidence type="ECO:0000313" key="2">
    <source>
        <dbReference type="Proteomes" id="UP001207468"/>
    </source>
</evidence>
<protein>
    <submittedName>
        <fullName evidence="1">Uncharacterized protein</fullName>
    </submittedName>
</protein>
<organism evidence="1 2">
    <name type="scientific">Russula earlei</name>
    <dbReference type="NCBI Taxonomy" id="71964"/>
    <lineage>
        <taxon>Eukaryota</taxon>
        <taxon>Fungi</taxon>
        <taxon>Dikarya</taxon>
        <taxon>Basidiomycota</taxon>
        <taxon>Agaricomycotina</taxon>
        <taxon>Agaricomycetes</taxon>
        <taxon>Russulales</taxon>
        <taxon>Russulaceae</taxon>
        <taxon>Russula</taxon>
    </lineage>
</organism>
<accession>A0ACC0UKP8</accession>
<dbReference type="EMBL" id="JAGFNK010000012">
    <property type="protein sequence ID" value="KAI9512138.1"/>
    <property type="molecule type" value="Genomic_DNA"/>
</dbReference>
<keyword evidence="2" id="KW-1185">Reference proteome</keyword>
<dbReference type="Proteomes" id="UP001207468">
    <property type="component" value="Unassembled WGS sequence"/>
</dbReference>